<evidence type="ECO:0000256" key="2">
    <source>
        <dbReference type="ARBA" id="ARBA00012438"/>
    </source>
</evidence>
<dbReference type="SMART" id="SM00448">
    <property type="entry name" value="REC"/>
    <property type="match status" value="2"/>
</dbReference>
<dbReference type="GO" id="GO:0000155">
    <property type="term" value="F:phosphorelay sensor kinase activity"/>
    <property type="evidence" value="ECO:0007669"/>
    <property type="project" value="InterPro"/>
</dbReference>
<name>D8R8E3_SELML</name>
<dbReference type="InterPro" id="IPR011006">
    <property type="entry name" value="CheY-like_superfamily"/>
</dbReference>
<dbReference type="PRINTS" id="PR00344">
    <property type="entry name" value="BCTRLSENSOR"/>
</dbReference>
<keyword evidence="3 9" id="KW-0597">Phosphoprotein</keyword>
<dbReference type="Proteomes" id="UP000001514">
    <property type="component" value="Unassembled WGS sequence"/>
</dbReference>
<evidence type="ECO:0000256" key="10">
    <source>
        <dbReference type="SAM" id="MobiDB-lite"/>
    </source>
</evidence>
<dbReference type="InterPro" id="IPR004358">
    <property type="entry name" value="Sig_transdc_His_kin-like_C"/>
</dbReference>
<feature type="compositionally biased region" description="Polar residues" evidence="10">
    <location>
        <begin position="393"/>
        <end position="411"/>
    </location>
</feature>
<feature type="modified residue" description="4-aspartylphosphate" evidence="9">
    <location>
        <position position="547"/>
    </location>
</feature>
<dbReference type="PANTHER" id="PTHR45339:SF3">
    <property type="entry name" value="HISTIDINE KINASE"/>
    <property type="match status" value="1"/>
</dbReference>
<dbReference type="CDD" id="cd16922">
    <property type="entry name" value="HATPase_EvgS-ArcB-TorS-like"/>
    <property type="match status" value="1"/>
</dbReference>
<keyword evidence="4" id="KW-0808">Transferase</keyword>
<dbReference type="CDD" id="cd00156">
    <property type="entry name" value="REC"/>
    <property type="match status" value="1"/>
</dbReference>
<feature type="domain" description="Response regulatory" evidence="12">
    <location>
        <begin position="259"/>
        <end position="468"/>
    </location>
</feature>
<dbReference type="SUPFAM" id="SSF52172">
    <property type="entry name" value="CheY-like"/>
    <property type="match status" value="3"/>
</dbReference>
<feature type="domain" description="Response regulatory" evidence="12">
    <location>
        <begin position="498"/>
        <end position="616"/>
    </location>
</feature>
<dbReference type="SMART" id="SM00387">
    <property type="entry name" value="HATPase_c"/>
    <property type="match status" value="1"/>
</dbReference>
<dbReference type="FunFam" id="3.30.565.10:FF:000010">
    <property type="entry name" value="Sensor histidine kinase RcsC"/>
    <property type="match status" value="1"/>
</dbReference>
<dbReference type="PROSITE" id="PS50110">
    <property type="entry name" value="RESPONSE_REGULATORY"/>
    <property type="match status" value="2"/>
</dbReference>
<dbReference type="SUPFAM" id="SSF55874">
    <property type="entry name" value="ATPase domain of HSP90 chaperone/DNA topoisomerase II/histidine kinase"/>
    <property type="match status" value="1"/>
</dbReference>
<organism evidence="14">
    <name type="scientific">Selaginella moellendorffii</name>
    <name type="common">Spikemoss</name>
    <dbReference type="NCBI Taxonomy" id="88036"/>
    <lineage>
        <taxon>Eukaryota</taxon>
        <taxon>Viridiplantae</taxon>
        <taxon>Streptophyta</taxon>
        <taxon>Embryophyta</taxon>
        <taxon>Tracheophyta</taxon>
        <taxon>Lycopodiopsida</taxon>
        <taxon>Selaginellales</taxon>
        <taxon>Selaginellaceae</taxon>
        <taxon>Selaginella</taxon>
    </lineage>
</organism>
<evidence type="ECO:0000256" key="6">
    <source>
        <dbReference type="ARBA" id="ARBA00022777"/>
    </source>
</evidence>
<evidence type="ECO:0000259" key="12">
    <source>
        <dbReference type="PROSITE" id="PS50110"/>
    </source>
</evidence>
<dbReference type="InterPro" id="IPR005467">
    <property type="entry name" value="His_kinase_dom"/>
</dbReference>
<dbReference type="SUPFAM" id="SSF47384">
    <property type="entry name" value="Homodimeric domain of signal transducing histidine kinase"/>
    <property type="match status" value="1"/>
</dbReference>
<keyword evidence="5" id="KW-0547">Nucleotide-binding</keyword>
<dbReference type="Pfam" id="PF02518">
    <property type="entry name" value="HATPase_c"/>
    <property type="match status" value="1"/>
</dbReference>
<dbReference type="Gene3D" id="3.30.565.10">
    <property type="entry name" value="Histidine kinase-like ATPase, C-terminal domain"/>
    <property type="match status" value="1"/>
</dbReference>
<dbReference type="GO" id="GO:0005524">
    <property type="term" value="F:ATP binding"/>
    <property type="evidence" value="ECO:0007669"/>
    <property type="project" value="UniProtKB-KW"/>
</dbReference>
<dbReference type="EMBL" id="GL377573">
    <property type="protein sequence ID" value="EFJ32047.1"/>
    <property type="molecule type" value="Genomic_DNA"/>
</dbReference>
<dbReference type="FunFam" id="1.10.287.130:FF:000002">
    <property type="entry name" value="Two-component osmosensing histidine kinase"/>
    <property type="match status" value="1"/>
</dbReference>
<evidence type="ECO:0000313" key="14">
    <source>
        <dbReference type="Proteomes" id="UP000001514"/>
    </source>
</evidence>
<dbReference type="SMART" id="SM00388">
    <property type="entry name" value="HisKA"/>
    <property type="match status" value="1"/>
</dbReference>
<dbReference type="Pfam" id="PF00512">
    <property type="entry name" value="HisKA"/>
    <property type="match status" value="1"/>
</dbReference>
<dbReference type="InterPro" id="IPR001789">
    <property type="entry name" value="Sig_transdc_resp-reg_receiver"/>
</dbReference>
<dbReference type="EC" id="2.7.13.3" evidence="2"/>
<comment type="catalytic activity">
    <reaction evidence="1">
        <text>ATP + protein L-histidine = ADP + protein N-phospho-L-histidine.</text>
        <dbReference type="EC" id="2.7.13.3"/>
    </reaction>
</comment>
<dbReference type="InParanoid" id="D8R8E3"/>
<reference evidence="13 14" key="1">
    <citation type="journal article" date="2011" name="Science">
        <title>The Selaginella genome identifies genetic changes associated with the evolution of vascular plants.</title>
        <authorList>
            <person name="Banks J.A."/>
            <person name="Nishiyama T."/>
            <person name="Hasebe M."/>
            <person name="Bowman J.L."/>
            <person name="Gribskov M."/>
            <person name="dePamphilis C."/>
            <person name="Albert V.A."/>
            <person name="Aono N."/>
            <person name="Aoyama T."/>
            <person name="Ambrose B.A."/>
            <person name="Ashton N.W."/>
            <person name="Axtell M.J."/>
            <person name="Barker E."/>
            <person name="Barker M.S."/>
            <person name="Bennetzen J.L."/>
            <person name="Bonawitz N.D."/>
            <person name="Chapple C."/>
            <person name="Cheng C."/>
            <person name="Correa L.G."/>
            <person name="Dacre M."/>
            <person name="DeBarry J."/>
            <person name="Dreyer I."/>
            <person name="Elias M."/>
            <person name="Engstrom E.M."/>
            <person name="Estelle M."/>
            <person name="Feng L."/>
            <person name="Finet C."/>
            <person name="Floyd S.K."/>
            <person name="Frommer W.B."/>
            <person name="Fujita T."/>
            <person name="Gramzow L."/>
            <person name="Gutensohn M."/>
            <person name="Harholt J."/>
            <person name="Hattori M."/>
            <person name="Heyl A."/>
            <person name="Hirai T."/>
            <person name="Hiwatashi Y."/>
            <person name="Ishikawa M."/>
            <person name="Iwata M."/>
            <person name="Karol K.G."/>
            <person name="Koehler B."/>
            <person name="Kolukisaoglu U."/>
            <person name="Kubo M."/>
            <person name="Kurata T."/>
            <person name="Lalonde S."/>
            <person name="Li K."/>
            <person name="Li Y."/>
            <person name="Litt A."/>
            <person name="Lyons E."/>
            <person name="Manning G."/>
            <person name="Maruyama T."/>
            <person name="Michael T.P."/>
            <person name="Mikami K."/>
            <person name="Miyazaki S."/>
            <person name="Morinaga S."/>
            <person name="Murata T."/>
            <person name="Mueller-Roeber B."/>
            <person name="Nelson D.R."/>
            <person name="Obara M."/>
            <person name="Oguri Y."/>
            <person name="Olmstead R.G."/>
            <person name="Onodera N."/>
            <person name="Petersen B.L."/>
            <person name="Pils B."/>
            <person name="Prigge M."/>
            <person name="Rensing S.A."/>
            <person name="Riano-Pachon D.M."/>
            <person name="Roberts A.W."/>
            <person name="Sato Y."/>
            <person name="Scheller H.V."/>
            <person name="Schulz B."/>
            <person name="Schulz C."/>
            <person name="Shakirov E.V."/>
            <person name="Shibagaki N."/>
            <person name="Shinohara N."/>
            <person name="Shippen D.E."/>
            <person name="Soerensen I."/>
            <person name="Sotooka R."/>
            <person name="Sugimoto N."/>
            <person name="Sugita M."/>
            <person name="Sumikawa N."/>
            <person name="Tanurdzic M."/>
            <person name="Theissen G."/>
            <person name="Ulvskov P."/>
            <person name="Wakazuki S."/>
            <person name="Weng J.K."/>
            <person name="Willats W.W."/>
            <person name="Wipf D."/>
            <person name="Wolf P.G."/>
            <person name="Yang L."/>
            <person name="Zimmer A.D."/>
            <person name="Zhu Q."/>
            <person name="Mitros T."/>
            <person name="Hellsten U."/>
            <person name="Loque D."/>
            <person name="Otillar R."/>
            <person name="Salamov A."/>
            <person name="Schmutz J."/>
            <person name="Shapiro H."/>
            <person name="Lindquist E."/>
            <person name="Lucas S."/>
            <person name="Rokhsar D."/>
            <person name="Grigoriev I.V."/>
        </authorList>
    </citation>
    <scope>NUCLEOTIDE SEQUENCE [LARGE SCALE GENOMIC DNA]</scope>
</reference>
<sequence length="628" mass="68412">MAKDVAVAADKAKSEFLANMSHEIRTPLNGIINCTELCLDTQTSTEQQEYLELVRFSAKHLLRIITDILDFSKIEAGKLEMEDIQFSLYDQLEHAVSVLAARAHKKNLELAWSADADVPDQIVGDPGRLFQVFVNLIGNGIKFTEDGEVVVLAKLQNKTKETVELLFSVNDTGVGIPKNKQSLLFQAFSQVDSSTTRLYGGTGLGLVISSKLAAAMGGRMWVESEGQGSTFYFTATFHVPVSVPGTSPPLGVESLKDVSSLVVDDNKTSRDILVRMLRAWGMVVESANGVEDALSAFQRAAQRGQPFRVLLLDMWLKGTSATDLVKSLQENPSLIQSRSTARPLSGVSSSSQTIHCNRLCNGDHEVEPECPSILIRGHNKLPNGIIHKHRGSPAQSSKSQVAEQNFSTPSEGTKCLDQNLKDTPMLPIVMLTSLEHSDAARCKQIGVDVHTSKPIKRALLKRALNAALGIPEDPEIVSQEPQGRSLKQIPEGQSKGLKILVAEDNVVNQRVAMTLLQKWGHATVLACNGSEAVEQSSKEFFDLVLMDVQMPICDGFQATREIRELEKSSGVRTPIVAMTAHAMSGDGDRCIAAGMDGYISKPLNAKKLKDLLELVATGTLRLDLVMYT</sequence>
<dbReference type="InterPro" id="IPR003594">
    <property type="entry name" value="HATPase_dom"/>
</dbReference>
<dbReference type="Gene3D" id="3.40.50.2300">
    <property type="match status" value="2"/>
</dbReference>
<dbReference type="InterPro" id="IPR003661">
    <property type="entry name" value="HisK_dim/P_dom"/>
</dbReference>
<evidence type="ECO:0000256" key="8">
    <source>
        <dbReference type="ARBA" id="ARBA00023012"/>
    </source>
</evidence>
<dbReference type="OMA" id="KECCKLI"/>
<keyword evidence="6" id="KW-0418">Kinase</keyword>
<dbReference type="eggNOG" id="KOG0519">
    <property type="taxonomic scope" value="Eukaryota"/>
</dbReference>
<evidence type="ECO:0000259" key="11">
    <source>
        <dbReference type="PROSITE" id="PS50109"/>
    </source>
</evidence>
<proteinExistence type="predicted"/>
<evidence type="ECO:0000256" key="1">
    <source>
        <dbReference type="ARBA" id="ARBA00000085"/>
    </source>
</evidence>
<accession>D8R8E3</accession>
<keyword evidence="14" id="KW-1185">Reference proteome</keyword>
<dbReference type="InterPro" id="IPR036097">
    <property type="entry name" value="HisK_dim/P_sf"/>
</dbReference>
<protein>
    <recommendedName>
        <fullName evidence="2">histidine kinase</fullName>
        <ecNumber evidence="2">2.7.13.3</ecNumber>
    </recommendedName>
</protein>
<dbReference type="Gene3D" id="1.10.287.130">
    <property type="match status" value="1"/>
</dbReference>
<dbReference type="InterPro" id="IPR036890">
    <property type="entry name" value="HATPase_C_sf"/>
</dbReference>
<dbReference type="PANTHER" id="PTHR45339">
    <property type="entry name" value="HYBRID SIGNAL TRANSDUCTION HISTIDINE KINASE J"/>
    <property type="match status" value="1"/>
</dbReference>
<dbReference type="CDD" id="cd00082">
    <property type="entry name" value="HisKA"/>
    <property type="match status" value="1"/>
</dbReference>
<evidence type="ECO:0000256" key="5">
    <source>
        <dbReference type="ARBA" id="ARBA00022741"/>
    </source>
</evidence>
<dbReference type="HOGENOM" id="CLU_000445_104_15_1"/>
<dbReference type="PROSITE" id="PS50109">
    <property type="entry name" value="HIS_KIN"/>
    <property type="match status" value="1"/>
</dbReference>
<keyword evidence="8" id="KW-0902">Two-component regulatory system</keyword>
<evidence type="ECO:0000256" key="3">
    <source>
        <dbReference type="ARBA" id="ARBA00022553"/>
    </source>
</evidence>
<dbReference type="OrthoDB" id="1915869at2759"/>
<feature type="region of interest" description="Disordered" evidence="10">
    <location>
        <begin position="389"/>
        <end position="413"/>
    </location>
</feature>
<evidence type="ECO:0000256" key="9">
    <source>
        <dbReference type="PROSITE-ProRule" id="PRU00169"/>
    </source>
</evidence>
<dbReference type="Pfam" id="PF00072">
    <property type="entry name" value="Response_reg"/>
    <property type="match status" value="1"/>
</dbReference>
<feature type="domain" description="Histidine kinase" evidence="11">
    <location>
        <begin position="19"/>
        <end position="239"/>
    </location>
</feature>
<evidence type="ECO:0000256" key="4">
    <source>
        <dbReference type="ARBA" id="ARBA00022679"/>
    </source>
</evidence>
<dbReference type="AlphaFoldDB" id="D8R8E3"/>
<feature type="modified residue" description="4-aspartylphosphate" evidence="9">
    <location>
        <position position="313"/>
    </location>
</feature>
<dbReference type="CDD" id="cd17546">
    <property type="entry name" value="REC_hyHK_CKI1_RcsC-like"/>
    <property type="match status" value="1"/>
</dbReference>
<evidence type="ECO:0000256" key="7">
    <source>
        <dbReference type="ARBA" id="ARBA00022840"/>
    </source>
</evidence>
<dbReference type="Gramene" id="EFJ32047">
    <property type="protein sequence ID" value="EFJ32047"/>
    <property type="gene ID" value="SELMODRAFT_169013"/>
</dbReference>
<evidence type="ECO:0000313" key="13">
    <source>
        <dbReference type="EMBL" id="EFJ32047.1"/>
    </source>
</evidence>
<keyword evidence="7" id="KW-0067">ATP-binding</keyword>
<dbReference type="KEGG" id="smo:SELMODRAFT_169013"/>
<gene>
    <name evidence="13" type="ORF">SELMODRAFT_169013</name>
</gene>